<dbReference type="EMBL" id="NRSG01000168">
    <property type="protein sequence ID" value="MBK1660333.1"/>
    <property type="molecule type" value="Genomic_DNA"/>
</dbReference>
<gene>
    <name evidence="2" type="ORF">CKO45_19070</name>
</gene>
<accession>A0ABS1D1D5</accession>
<reference evidence="2 3" key="1">
    <citation type="journal article" date="2020" name="Microorganisms">
        <title>Osmotic Adaptation and Compatible Solute Biosynthesis of Phototrophic Bacteria as Revealed from Genome Analyses.</title>
        <authorList>
            <person name="Imhoff J.F."/>
            <person name="Rahn T."/>
            <person name="Kunzel S."/>
            <person name="Keller A."/>
            <person name="Neulinger S.C."/>
        </authorList>
    </citation>
    <scope>NUCLEOTIDE SEQUENCE [LARGE SCALE GENOMIC DNA]</scope>
    <source>
        <strain evidence="2 3">DSM 15382</strain>
    </source>
</reference>
<proteinExistence type="predicted"/>
<keyword evidence="3" id="KW-1185">Reference proteome</keyword>
<evidence type="ECO:0000313" key="2">
    <source>
        <dbReference type="EMBL" id="MBK1660333.1"/>
    </source>
</evidence>
<evidence type="ECO:0000313" key="3">
    <source>
        <dbReference type="Proteomes" id="UP000697995"/>
    </source>
</evidence>
<comment type="caution">
    <text evidence="2">The sequence shown here is derived from an EMBL/GenBank/DDBJ whole genome shotgun (WGS) entry which is preliminary data.</text>
</comment>
<dbReference type="RefSeq" id="WP_133219743.1">
    <property type="nucleotide sequence ID" value="NZ_NRSG01000168.1"/>
</dbReference>
<dbReference type="Proteomes" id="UP000697995">
    <property type="component" value="Unassembled WGS sequence"/>
</dbReference>
<organism evidence="2 3">
    <name type="scientific">Paracraurococcus ruber</name>
    <dbReference type="NCBI Taxonomy" id="77675"/>
    <lineage>
        <taxon>Bacteria</taxon>
        <taxon>Pseudomonadati</taxon>
        <taxon>Pseudomonadota</taxon>
        <taxon>Alphaproteobacteria</taxon>
        <taxon>Acetobacterales</taxon>
        <taxon>Roseomonadaceae</taxon>
        <taxon>Paracraurococcus</taxon>
    </lineage>
</organism>
<sequence>MQAIDSVLGRRLRHHAADIGVPSPTRGFGSADNRGLGAPSNGESFHGGTKPWERTITRLSLRQTFGLSCDAFGTDDDPRRFAGPLAVARMTSTAGKLAARDVFDTTSNPGDNAGRVPLAIGTPRLRAAFRIVANRVTWPCPMTIA</sequence>
<feature type="region of interest" description="Disordered" evidence="1">
    <location>
        <begin position="18"/>
        <end position="50"/>
    </location>
</feature>
<protein>
    <submittedName>
        <fullName evidence="2">Uncharacterized protein</fullName>
    </submittedName>
</protein>
<evidence type="ECO:0000256" key="1">
    <source>
        <dbReference type="SAM" id="MobiDB-lite"/>
    </source>
</evidence>
<name>A0ABS1D1D5_9PROT</name>